<protein>
    <recommendedName>
        <fullName evidence="11">Carbohydrate sulfotransferase</fullName>
        <ecNumber evidence="11">2.8.2.-</ecNumber>
    </recommendedName>
</protein>
<dbReference type="Ensembl" id="ENSXETT00000079584">
    <property type="protein sequence ID" value="ENSXETP00000093025"/>
    <property type="gene ID" value="ENSXETG00000038414"/>
</dbReference>
<evidence type="ECO:0000256" key="2">
    <source>
        <dbReference type="ARBA" id="ARBA00006339"/>
    </source>
</evidence>
<evidence type="ECO:0000256" key="6">
    <source>
        <dbReference type="ARBA" id="ARBA00022989"/>
    </source>
</evidence>
<evidence type="ECO:0000256" key="4">
    <source>
        <dbReference type="ARBA" id="ARBA00022692"/>
    </source>
</evidence>
<dbReference type="GO" id="GO:0016051">
    <property type="term" value="P:carbohydrate biosynthetic process"/>
    <property type="evidence" value="ECO:0007669"/>
    <property type="project" value="InterPro"/>
</dbReference>
<evidence type="ECO:0000256" key="10">
    <source>
        <dbReference type="ARBA" id="ARBA00023277"/>
    </source>
</evidence>
<dbReference type="OMA" id="SEEAIWH"/>
<keyword evidence="8 11" id="KW-0472">Membrane</keyword>
<dbReference type="GO" id="GO:0030166">
    <property type="term" value="P:proteoglycan biosynthetic process"/>
    <property type="evidence" value="ECO:0000318"/>
    <property type="project" value="GO_Central"/>
</dbReference>
<evidence type="ECO:0000313" key="15">
    <source>
        <dbReference type="RefSeq" id="XP_031748258.1"/>
    </source>
</evidence>
<dbReference type="PANTHER" id="PTHR12137:SF15">
    <property type="entry name" value="CARBOHYDRATE SULFOTRANSFERASE"/>
    <property type="match status" value="1"/>
</dbReference>
<keyword evidence="13" id="KW-1185">Reference proteome</keyword>
<evidence type="ECO:0000256" key="9">
    <source>
        <dbReference type="ARBA" id="ARBA00023180"/>
    </source>
</evidence>
<dbReference type="RefSeq" id="XP_012824242.2">
    <property type="nucleotide sequence ID" value="XM_012968788.2"/>
</dbReference>
<keyword evidence="5 11" id="KW-0735">Signal-anchor</keyword>
<dbReference type="Xenbase" id="XB-GENE-22169229">
    <property type="gene designation" value="chst9l"/>
</dbReference>
<dbReference type="EC" id="2.8.2.-" evidence="11"/>
<dbReference type="OrthoDB" id="2019940at2759"/>
<keyword evidence="3 11" id="KW-0808">Transferase</keyword>
<keyword evidence="9 11" id="KW-0325">Glycoprotein</keyword>
<comment type="similarity">
    <text evidence="2 11">Belongs to the sulfotransferase 2 family.</text>
</comment>
<dbReference type="RefSeq" id="XP_031748259.1">
    <property type="nucleotide sequence ID" value="XM_031892399.1"/>
</dbReference>
<dbReference type="InterPro" id="IPR018011">
    <property type="entry name" value="Carb_sulfotrans_8-10"/>
</dbReference>
<evidence type="ECO:0000256" key="5">
    <source>
        <dbReference type="ARBA" id="ARBA00022968"/>
    </source>
</evidence>
<dbReference type="GO" id="GO:0000139">
    <property type="term" value="C:Golgi membrane"/>
    <property type="evidence" value="ECO:0007669"/>
    <property type="project" value="UniProtKB-SubCell"/>
</dbReference>
<evidence type="ECO:0000313" key="16">
    <source>
        <dbReference type="RefSeq" id="XP_031748259.1"/>
    </source>
</evidence>
<keyword evidence="10 11" id="KW-0119">Carbohydrate metabolism</keyword>
<reference evidence="14 15" key="3">
    <citation type="submission" date="2025-04" db="UniProtKB">
        <authorList>
            <consortium name="RefSeq"/>
        </authorList>
    </citation>
    <scope>IDENTIFICATION</scope>
    <source>
        <strain evidence="14 15">Nigerian</strain>
        <tissue evidence="14 15">Liver and blood</tissue>
    </source>
</reference>
<proteinExistence type="inferred from homology"/>
<sequence length="294" mass="34484">MQMGKLIFIPIVLVCGMLGFLFHFKDSVQNVIARNQRRDTVSYICRQNNFTDSLHGISSTTANQLYVVHDHKFIYCEVPKVGCSNWKRIILLLNRTGGKFVPQDVHTSPYLKKLSSYSPAEQVALLKNYTTVMFTRHPLERLVSAYRDKFLHDEATFYTTSVADLIKKTVRRHGDFEEKISFEEFVSFIVLENPNQRDIHWMPMVELCDPCNIHYDILGKYKTIKQDAAYVLRSIRAPKHLKYSDTKHHPNESRTNNLITTKYLRSLPRKLLQKLINIYRLDFSMFEYNPLIEL</sequence>
<dbReference type="PANTHER" id="PTHR12137">
    <property type="entry name" value="CARBOHYDRATE SULFOTRANSFERASE"/>
    <property type="match status" value="1"/>
</dbReference>
<evidence type="ECO:0000256" key="11">
    <source>
        <dbReference type="RuleBase" id="RU364020"/>
    </source>
</evidence>
<accession>A0A6I8SLM2</accession>
<comment type="subcellular location">
    <subcellularLocation>
        <location evidence="1 11">Golgi apparatus membrane</location>
        <topology evidence="1 11">Single-pass type II membrane protein</topology>
    </subcellularLocation>
</comment>
<evidence type="ECO:0000256" key="3">
    <source>
        <dbReference type="ARBA" id="ARBA00022679"/>
    </source>
</evidence>
<evidence type="ECO:0000256" key="1">
    <source>
        <dbReference type="ARBA" id="ARBA00004323"/>
    </source>
</evidence>
<keyword evidence="7 11" id="KW-0333">Golgi apparatus</keyword>
<dbReference type="Pfam" id="PF03567">
    <property type="entry name" value="Sulfotransfer_2"/>
    <property type="match status" value="1"/>
</dbReference>
<dbReference type="AGR" id="Xenbase:XB-GENE-22169229"/>
<evidence type="ECO:0000313" key="14">
    <source>
        <dbReference type="RefSeq" id="XP_012824242.2"/>
    </source>
</evidence>
<evidence type="ECO:0000313" key="13">
    <source>
        <dbReference type="Proteomes" id="UP000008143"/>
    </source>
</evidence>
<gene>
    <name evidence="17" type="primary">chst9l</name>
    <name evidence="12 14 15 16" type="synonym">chst9l.1</name>
</gene>
<organism evidence="12">
    <name type="scientific">Xenopus tropicalis</name>
    <name type="common">Western clawed frog</name>
    <name type="synonym">Silurana tropicalis</name>
    <dbReference type="NCBI Taxonomy" id="8364"/>
    <lineage>
        <taxon>Eukaryota</taxon>
        <taxon>Metazoa</taxon>
        <taxon>Chordata</taxon>
        <taxon>Craniata</taxon>
        <taxon>Vertebrata</taxon>
        <taxon>Euteleostomi</taxon>
        <taxon>Amphibia</taxon>
        <taxon>Batrachia</taxon>
        <taxon>Anura</taxon>
        <taxon>Pipoidea</taxon>
        <taxon>Pipidae</taxon>
        <taxon>Xenopodinae</taxon>
        <taxon>Xenopus</taxon>
        <taxon>Silurana</taxon>
    </lineage>
</organism>
<evidence type="ECO:0000256" key="8">
    <source>
        <dbReference type="ARBA" id="ARBA00023136"/>
    </source>
</evidence>
<dbReference type="InterPro" id="IPR005331">
    <property type="entry name" value="Sulfotransferase"/>
</dbReference>
<feature type="transmembrane region" description="Helical" evidence="11">
    <location>
        <begin position="6"/>
        <end position="24"/>
    </location>
</feature>
<evidence type="ECO:0000313" key="12">
    <source>
        <dbReference type="Ensembl" id="ENSXETP00000093025"/>
    </source>
</evidence>
<dbReference type="AlphaFoldDB" id="A0A6I8SLM2"/>
<keyword evidence="6 11" id="KW-1133">Transmembrane helix</keyword>
<dbReference type="GeneTree" id="ENSGT00940000165474"/>
<reference evidence="12" key="2">
    <citation type="submission" date="2020-05" db="UniProtKB">
        <authorList>
            <consortium name="Ensembl"/>
        </authorList>
    </citation>
    <scope>IDENTIFICATION</scope>
</reference>
<name>A0A6I8SLM2_XENTR</name>
<evidence type="ECO:0000313" key="17">
    <source>
        <dbReference type="Xenbase" id="XB-GENE-22169229"/>
    </source>
</evidence>
<dbReference type="Proteomes" id="UP000008143">
    <property type="component" value="Chromosome 8"/>
</dbReference>
<dbReference type="RefSeq" id="XP_031748258.1">
    <property type="nucleotide sequence ID" value="XM_031892398.1"/>
</dbReference>
<dbReference type="KEGG" id="xtr:100486378"/>
<evidence type="ECO:0000256" key="7">
    <source>
        <dbReference type="ARBA" id="ARBA00023034"/>
    </source>
</evidence>
<keyword evidence="4 11" id="KW-0812">Transmembrane</keyword>
<dbReference type="GO" id="GO:0008146">
    <property type="term" value="F:sulfotransferase activity"/>
    <property type="evidence" value="ECO:0000318"/>
    <property type="project" value="GO_Central"/>
</dbReference>
<reference evidence="12" key="1">
    <citation type="journal article" date="2010" name="Science">
        <title>The genome of the Western clawed frog Xenopus tropicalis.</title>
        <authorList>
            <person name="Hellsten U."/>
            <person name="Harland R.M."/>
            <person name="Gilchrist M.J."/>
            <person name="Hendrix D."/>
            <person name="Jurka J."/>
            <person name="Kapitonov V."/>
            <person name="Ovcharenko I."/>
            <person name="Putnam N.H."/>
            <person name="Shu S."/>
            <person name="Taher L."/>
            <person name="Blitz I.L."/>
            <person name="Blumberg B."/>
            <person name="Dichmann D.S."/>
            <person name="Dubchak I."/>
            <person name="Amaya E."/>
            <person name="Detter J.C."/>
            <person name="Fletcher R."/>
            <person name="Gerhard D.S."/>
            <person name="Goodstein D."/>
            <person name="Graves T."/>
            <person name="Grigoriev I.V."/>
            <person name="Grimwood J."/>
            <person name="Kawashima T."/>
            <person name="Lindquist E."/>
            <person name="Lucas S.M."/>
            <person name="Mead P.E."/>
            <person name="Mitros T."/>
            <person name="Ogino H."/>
            <person name="Ohta Y."/>
            <person name="Poliakov A.V."/>
            <person name="Pollet N."/>
            <person name="Robert J."/>
            <person name="Salamov A."/>
            <person name="Sater A.K."/>
            <person name="Schmutz J."/>
            <person name="Terry A."/>
            <person name="Vize P.D."/>
            <person name="Warren W.C."/>
            <person name="Wells D."/>
            <person name="Wills A."/>
            <person name="Wilson R.K."/>
            <person name="Zimmerman L.B."/>
            <person name="Zorn A.M."/>
            <person name="Grainger R."/>
            <person name="Grammer T."/>
            <person name="Khokha M.K."/>
            <person name="Richardson P.M."/>
            <person name="Rokhsar D.S."/>
        </authorList>
    </citation>
    <scope>NUCLEOTIDE SEQUENCE [LARGE SCALE GENOMIC DNA]</scope>
    <source>
        <strain evidence="12">Nigerian</strain>
    </source>
</reference>